<evidence type="ECO:0000256" key="2">
    <source>
        <dbReference type="SAM" id="SignalP"/>
    </source>
</evidence>
<name>A0A139AYI5_GONPJ</name>
<dbReference type="OMA" id="FAGQNSC"/>
<dbReference type="STRING" id="1344416.A0A139AYI5"/>
<feature type="compositionally biased region" description="Polar residues" evidence="1">
    <location>
        <begin position="447"/>
        <end position="461"/>
    </location>
</feature>
<evidence type="ECO:0000313" key="5">
    <source>
        <dbReference type="Proteomes" id="UP000070544"/>
    </source>
</evidence>
<dbReference type="InterPro" id="IPR000627">
    <property type="entry name" value="Intradiol_dOase_C"/>
</dbReference>
<feature type="region of interest" description="Disordered" evidence="1">
    <location>
        <begin position="351"/>
        <end position="461"/>
    </location>
</feature>
<dbReference type="CDD" id="cd03457">
    <property type="entry name" value="intradiol_dioxygenase_like"/>
    <property type="match status" value="1"/>
</dbReference>
<dbReference type="GO" id="GO:0008199">
    <property type="term" value="F:ferric iron binding"/>
    <property type="evidence" value="ECO:0007669"/>
    <property type="project" value="InterPro"/>
</dbReference>
<keyword evidence="5" id="KW-1185">Reference proteome</keyword>
<dbReference type="SUPFAM" id="SSF49482">
    <property type="entry name" value="Aromatic compound dioxygenase"/>
    <property type="match status" value="1"/>
</dbReference>
<keyword evidence="4" id="KW-0223">Dioxygenase</keyword>
<accession>A0A139AYI5</accession>
<reference evidence="4 5" key="1">
    <citation type="journal article" date="2015" name="Genome Biol. Evol.">
        <title>Phylogenomic analyses indicate that early fungi evolved digesting cell walls of algal ancestors of land plants.</title>
        <authorList>
            <person name="Chang Y."/>
            <person name="Wang S."/>
            <person name="Sekimoto S."/>
            <person name="Aerts A.L."/>
            <person name="Choi C."/>
            <person name="Clum A."/>
            <person name="LaButti K.M."/>
            <person name="Lindquist E.A."/>
            <person name="Yee Ngan C."/>
            <person name="Ohm R.A."/>
            <person name="Salamov A.A."/>
            <person name="Grigoriev I.V."/>
            <person name="Spatafora J.W."/>
            <person name="Berbee M.L."/>
        </authorList>
    </citation>
    <scope>NUCLEOTIDE SEQUENCE [LARGE SCALE GENOMIC DNA]</scope>
    <source>
        <strain evidence="4 5">JEL478</strain>
    </source>
</reference>
<dbReference type="InterPro" id="IPR015889">
    <property type="entry name" value="Intradiol_dOase_core"/>
</dbReference>
<dbReference type="PANTHER" id="PTHR34315:SF1">
    <property type="entry name" value="INTRADIOL RING-CLEAVAGE DIOXYGENASES DOMAIN-CONTAINING PROTEIN-RELATED"/>
    <property type="match status" value="1"/>
</dbReference>
<sequence>MKIISLLLLAVAVGTALVEVQSHPGTHDTQLSGHSKRALAKCSNSLKTGTLGRRSLARRAELFGRLSLTKSSLKKRDLASVVSTSHKSSLAGVSPSTPSETLFNSSGACVLEPDVTQGPYFVAGEYFRTDVRDGEKGVDLYVDMQFVDVSTCEPVSNIWVDFWHANATGVYSGVVANGNGDFSDSTNVNTTHGRGIAQTGSEGVVQFLTNFPGHYTGRATHIHVLTHTSDSVLINGTYVSATANATHVGQIFFDQDLITAMDVIAPYSSNTQAVTLNTVDSIMSQSAEGFDPVVNYALLGESLDDGLLAWITIGINVSASSSVPPSYLYDSVSGGVANAAYADGAGMPGGNAGGPNGTGPGGPGGNGTMPSGPPPNGTMTGGVPVGTGVPQSLAPSPATVTTSTTKAPTTTTITITTTKAATTTKARATTAKGGSSRGQGRPVGNNRPWNQNGNAFPQGRQ</sequence>
<gene>
    <name evidence="4" type="ORF">M427DRAFT_494168</name>
</gene>
<feature type="signal peptide" evidence="2">
    <location>
        <begin position="1"/>
        <end position="22"/>
    </location>
</feature>
<dbReference type="Pfam" id="PF00775">
    <property type="entry name" value="Dioxygenase_C"/>
    <property type="match status" value="1"/>
</dbReference>
<feature type="domain" description="Intradiol ring-cleavage dioxygenases" evidence="3">
    <location>
        <begin position="131"/>
        <end position="266"/>
    </location>
</feature>
<protein>
    <submittedName>
        <fullName evidence="4">Aromatic compound dioxygenase</fullName>
    </submittedName>
</protein>
<organism evidence="4 5">
    <name type="scientific">Gonapodya prolifera (strain JEL478)</name>
    <name type="common">Monoblepharis prolifera</name>
    <dbReference type="NCBI Taxonomy" id="1344416"/>
    <lineage>
        <taxon>Eukaryota</taxon>
        <taxon>Fungi</taxon>
        <taxon>Fungi incertae sedis</taxon>
        <taxon>Chytridiomycota</taxon>
        <taxon>Chytridiomycota incertae sedis</taxon>
        <taxon>Monoblepharidomycetes</taxon>
        <taxon>Monoblepharidales</taxon>
        <taxon>Gonapodyaceae</taxon>
        <taxon>Gonapodya</taxon>
    </lineage>
</organism>
<dbReference type="EMBL" id="KQ965732">
    <property type="protein sequence ID" value="KXS21812.1"/>
    <property type="molecule type" value="Genomic_DNA"/>
</dbReference>
<evidence type="ECO:0000256" key="1">
    <source>
        <dbReference type="SAM" id="MobiDB-lite"/>
    </source>
</evidence>
<feature type="compositionally biased region" description="Low complexity" evidence="1">
    <location>
        <begin position="386"/>
        <end position="432"/>
    </location>
</feature>
<feature type="compositionally biased region" description="Gly residues" evidence="1">
    <location>
        <begin position="351"/>
        <end position="367"/>
    </location>
</feature>
<feature type="chain" id="PRO_5007296497" evidence="2">
    <location>
        <begin position="23"/>
        <end position="461"/>
    </location>
</feature>
<proteinExistence type="predicted"/>
<keyword evidence="2" id="KW-0732">Signal</keyword>
<evidence type="ECO:0000259" key="3">
    <source>
        <dbReference type="Pfam" id="PF00775"/>
    </source>
</evidence>
<dbReference type="Proteomes" id="UP000070544">
    <property type="component" value="Unassembled WGS sequence"/>
</dbReference>
<dbReference type="GO" id="GO:0016702">
    <property type="term" value="F:oxidoreductase activity, acting on single donors with incorporation of molecular oxygen, incorporation of two atoms of oxygen"/>
    <property type="evidence" value="ECO:0007669"/>
    <property type="project" value="InterPro"/>
</dbReference>
<dbReference type="Gene3D" id="2.60.130.10">
    <property type="entry name" value="Aromatic compound dioxygenase"/>
    <property type="match status" value="1"/>
</dbReference>
<dbReference type="OrthoDB" id="2156186at2759"/>
<evidence type="ECO:0000313" key="4">
    <source>
        <dbReference type="EMBL" id="KXS21812.1"/>
    </source>
</evidence>
<dbReference type="PANTHER" id="PTHR34315">
    <property type="match status" value="1"/>
</dbReference>
<keyword evidence="4" id="KW-0560">Oxidoreductase</keyword>
<dbReference type="AlphaFoldDB" id="A0A139AYI5"/>